<dbReference type="InterPro" id="IPR011009">
    <property type="entry name" value="Kinase-like_dom_sf"/>
</dbReference>
<organism evidence="4 5">
    <name type="scientific">Basidiobolus meristosporus CBS 931.73</name>
    <dbReference type="NCBI Taxonomy" id="1314790"/>
    <lineage>
        <taxon>Eukaryota</taxon>
        <taxon>Fungi</taxon>
        <taxon>Fungi incertae sedis</taxon>
        <taxon>Zoopagomycota</taxon>
        <taxon>Entomophthoromycotina</taxon>
        <taxon>Basidiobolomycetes</taxon>
        <taxon>Basidiobolales</taxon>
        <taxon>Basidiobolaceae</taxon>
        <taxon>Basidiobolus</taxon>
    </lineage>
</organism>
<name>A0A1Y1XTJ2_9FUNG</name>
<gene>
    <name evidence="4" type="ORF">K493DRAFT_318985</name>
</gene>
<dbReference type="STRING" id="1314790.A0A1Y1XTJ2"/>
<dbReference type="PANTHER" id="PTHR22603">
    <property type="entry name" value="CHOLINE/ETHANOALAMINE KINASE"/>
    <property type="match status" value="1"/>
</dbReference>
<dbReference type="Pfam" id="PF01633">
    <property type="entry name" value="Choline_kinase"/>
    <property type="match status" value="1"/>
</dbReference>
<dbReference type="AlphaFoldDB" id="A0A1Y1XTJ2"/>
<comment type="pathway">
    <text evidence="1">Phospholipid metabolism; phosphatidylethanolamine biosynthesis; phosphatidylethanolamine from ethanolamine: step 1/3.</text>
</comment>
<dbReference type="PANTHER" id="PTHR22603:SF66">
    <property type="entry name" value="ETHANOLAMINE KINASE"/>
    <property type="match status" value="1"/>
</dbReference>
<reference evidence="4 5" key="1">
    <citation type="submission" date="2016-07" db="EMBL/GenBank/DDBJ databases">
        <title>Pervasive Adenine N6-methylation of Active Genes in Fungi.</title>
        <authorList>
            <consortium name="DOE Joint Genome Institute"/>
            <person name="Mondo S.J."/>
            <person name="Dannebaum R.O."/>
            <person name="Kuo R.C."/>
            <person name="Labutti K."/>
            <person name="Haridas S."/>
            <person name="Kuo A."/>
            <person name="Salamov A."/>
            <person name="Ahrendt S.R."/>
            <person name="Lipzen A."/>
            <person name="Sullivan W."/>
            <person name="Andreopoulos W.B."/>
            <person name="Clum A."/>
            <person name="Lindquist E."/>
            <person name="Daum C."/>
            <person name="Ramamoorthy G.K."/>
            <person name="Gryganskyi A."/>
            <person name="Culley D."/>
            <person name="Magnuson J.K."/>
            <person name="James T.Y."/>
            <person name="O'Malley M.A."/>
            <person name="Stajich J.E."/>
            <person name="Spatafora J.W."/>
            <person name="Visel A."/>
            <person name="Grigoriev I.V."/>
        </authorList>
    </citation>
    <scope>NUCLEOTIDE SEQUENCE [LARGE SCALE GENOMIC DNA]</scope>
    <source>
        <strain evidence="4 5">CBS 931.73</strain>
    </source>
</reference>
<dbReference type="Gene3D" id="3.30.200.20">
    <property type="entry name" value="Phosphorylase Kinase, domain 1"/>
    <property type="match status" value="1"/>
</dbReference>
<protein>
    <recommendedName>
        <fullName evidence="3">ethanolamine kinase</fullName>
        <ecNumber evidence="3">2.7.1.82</ecNumber>
    </recommendedName>
</protein>
<evidence type="ECO:0000256" key="3">
    <source>
        <dbReference type="ARBA" id="ARBA00038874"/>
    </source>
</evidence>
<evidence type="ECO:0000256" key="2">
    <source>
        <dbReference type="ARBA" id="ARBA00038211"/>
    </source>
</evidence>
<dbReference type="OrthoDB" id="10267235at2759"/>
<sequence length="350" mass="40666">MAGQLVSLADLEHFIDHEIPNLDYIVHHDTLIPSSLKVVLTIFPEWKEADLTFTQCKDGITNKLVRCDHSSGQSVLIRAYGKKSEVLIDRKQELINLTGLAKLGLCPPLYGRFKNGFIYGYIAGQVYSLDMMSDFKTSLLVAEKLATWHKVNIAGDHSPKLFKTLRRWLHDVPTEYENPEANRVFQKHFDLSALNEELNSLEEKLSQLNAPVVFSHNDLLSANLIYQPDRNECAFIDYEYGSYSFRGFDIGNHFAEYAGFECDYSRYPTREYQKVWLRKYLESAQEHSPSEEEVESLYREVNQFALASHIYWGLWALVQAQLSDIDFDYMSYAVLRFNEYYRKKEEFLAL</sequence>
<dbReference type="InParanoid" id="A0A1Y1XTJ2"/>
<dbReference type="Proteomes" id="UP000193498">
    <property type="component" value="Unassembled WGS sequence"/>
</dbReference>
<evidence type="ECO:0000313" key="5">
    <source>
        <dbReference type="Proteomes" id="UP000193498"/>
    </source>
</evidence>
<dbReference type="SUPFAM" id="SSF56112">
    <property type="entry name" value="Protein kinase-like (PK-like)"/>
    <property type="match status" value="1"/>
</dbReference>
<dbReference type="EC" id="2.7.1.82" evidence="3"/>
<evidence type="ECO:0000256" key="1">
    <source>
        <dbReference type="ARBA" id="ARBA00037883"/>
    </source>
</evidence>
<comment type="caution">
    <text evidence="4">The sequence shown here is derived from an EMBL/GenBank/DDBJ whole genome shotgun (WGS) entry which is preliminary data.</text>
</comment>
<dbReference type="CDD" id="cd05157">
    <property type="entry name" value="ETNK_euk"/>
    <property type="match status" value="1"/>
</dbReference>
<keyword evidence="5" id="KW-1185">Reference proteome</keyword>
<dbReference type="Gene3D" id="3.90.1200.10">
    <property type="match status" value="1"/>
</dbReference>
<dbReference type="EMBL" id="MCFE01000477">
    <property type="protein sequence ID" value="ORX89097.1"/>
    <property type="molecule type" value="Genomic_DNA"/>
</dbReference>
<proteinExistence type="inferred from homology"/>
<keyword evidence="4" id="KW-0418">Kinase</keyword>
<accession>A0A1Y1XTJ2</accession>
<comment type="similarity">
    <text evidence="2">Belongs to the choline/ethanolamine kinase family.</text>
</comment>
<dbReference type="GO" id="GO:0005737">
    <property type="term" value="C:cytoplasm"/>
    <property type="evidence" value="ECO:0007669"/>
    <property type="project" value="TreeGrafter"/>
</dbReference>
<dbReference type="GO" id="GO:0004305">
    <property type="term" value="F:ethanolamine kinase activity"/>
    <property type="evidence" value="ECO:0007669"/>
    <property type="project" value="UniProtKB-EC"/>
</dbReference>
<dbReference type="GO" id="GO:0006646">
    <property type="term" value="P:phosphatidylethanolamine biosynthetic process"/>
    <property type="evidence" value="ECO:0007669"/>
    <property type="project" value="TreeGrafter"/>
</dbReference>
<evidence type="ECO:0000313" key="4">
    <source>
        <dbReference type="EMBL" id="ORX89097.1"/>
    </source>
</evidence>
<keyword evidence="4" id="KW-0808">Transferase</keyword>